<comment type="caution">
    <text evidence="13">The sequence shown here is derived from an EMBL/GenBank/DDBJ whole genome shotgun (WGS) entry which is preliminary data.</text>
</comment>
<keyword evidence="14" id="KW-1185">Reference proteome</keyword>
<dbReference type="Pfam" id="PF00266">
    <property type="entry name" value="Aminotran_5"/>
    <property type="match status" value="1"/>
</dbReference>
<evidence type="ECO:0000256" key="8">
    <source>
        <dbReference type="ARBA" id="ARBA00023239"/>
    </source>
</evidence>
<keyword evidence="7" id="KW-0663">Pyridoxal phosphate</keyword>
<comment type="function">
    <text evidence="9">Catalyzes the decomposition of L-selenocysteine to L-alanine and elemental selenium.</text>
</comment>
<evidence type="ECO:0000256" key="5">
    <source>
        <dbReference type="ARBA" id="ARBA00022490"/>
    </source>
</evidence>
<evidence type="ECO:0000256" key="2">
    <source>
        <dbReference type="ARBA" id="ARBA00004514"/>
    </source>
</evidence>
<sequence length="427" mass="47130">MDIFNRKSNLIYLDHNATTPLAQEVIKGISESLITDWGNPSSFHPFGARAKSMVNRARKQVAEMVHCSPTDVIFTSGGTEANNMVMYNAVRDFQHYRRFGSSNKFGEKPHIITSNVEHDSVILPIRHLEEQYSVTFSIVKVTPSGSLNVEDVLSKITDQTCLISVMFANNETGVIMPIANIGKELLEINAERKKKHLKEILFHTDAAQMIGKEPVDFSSLNCHFMTIVGHKFYGPRIGCLIAKTKLYPIFFGGGQENGLRPGTENTPMIVGLGIAAELVSKNLTTHRQHLLECRKALEKKLREAFGDEVVINCEKSNRLSNTTNVSFKGTGLEGNLVLSRCENLIASVGAACHAGQCSQILINSGVPLALAKNAIRLSVGRDTTLTDIEDVVSDLKTALREKVDVVGLEWGVRRQEVRVPTEKETDA</sequence>
<evidence type="ECO:0000256" key="6">
    <source>
        <dbReference type="ARBA" id="ARBA00022679"/>
    </source>
</evidence>
<dbReference type="Gene3D" id="3.40.640.10">
    <property type="entry name" value="Type I PLP-dependent aspartate aminotransferase-like (Major domain)"/>
    <property type="match status" value="1"/>
</dbReference>
<comment type="subcellular location">
    <subcellularLocation>
        <location evidence="2">Cytoplasm</location>
        <location evidence="2">Cytosol</location>
    </subcellularLocation>
</comment>
<organism evidence="13 14">
    <name type="scientific">Polyplax serrata</name>
    <name type="common">Common mouse louse</name>
    <dbReference type="NCBI Taxonomy" id="468196"/>
    <lineage>
        <taxon>Eukaryota</taxon>
        <taxon>Metazoa</taxon>
        <taxon>Ecdysozoa</taxon>
        <taxon>Arthropoda</taxon>
        <taxon>Hexapoda</taxon>
        <taxon>Insecta</taxon>
        <taxon>Pterygota</taxon>
        <taxon>Neoptera</taxon>
        <taxon>Paraneoptera</taxon>
        <taxon>Psocodea</taxon>
        <taxon>Troctomorpha</taxon>
        <taxon>Phthiraptera</taxon>
        <taxon>Anoplura</taxon>
        <taxon>Polyplacidae</taxon>
        <taxon>Polyplax</taxon>
    </lineage>
</organism>
<evidence type="ECO:0000259" key="12">
    <source>
        <dbReference type="Pfam" id="PF00266"/>
    </source>
</evidence>
<dbReference type="PANTHER" id="PTHR11601:SF62">
    <property type="entry name" value="SELENOCYSTEINE LYASE"/>
    <property type="match status" value="1"/>
</dbReference>
<keyword evidence="6" id="KW-0808">Transferase</keyword>
<keyword evidence="8" id="KW-0456">Lyase</keyword>
<comment type="subunit">
    <text evidence="4">Homodimer.</text>
</comment>
<feature type="domain" description="Aminotransferase class V" evidence="12">
    <location>
        <begin position="11"/>
        <end position="390"/>
    </location>
</feature>
<dbReference type="EC" id="4.4.1.16" evidence="10"/>
<evidence type="ECO:0000256" key="10">
    <source>
        <dbReference type="ARBA" id="ARBA00039054"/>
    </source>
</evidence>
<protein>
    <recommendedName>
        <fullName evidence="11">Selenocysteine lyase</fullName>
        <ecNumber evidence="10">4.4.1.16</ecNumber>
    </recommendedName>
</protein>
<dbReference type="Proteomes" id="UP001359485">
    <property type="component" value="Unassembled WGS sequence"/>
</dbReference>
<dbReference type="InterPro" id="IPR015424">
    <property type="entry name" value="PyrdxlP-dep_Trfase"/>
</dbReference>
<proteinExistence type="inferred from homology"/>
<evidence type="ECO:0000256" key="7">
    <source>
        <dbReference type="ARBA" id="ARBA00022898"/>
    </source>
</evidence>
<evidence type="ECO:0000313" key="13">
    <source>
        <dbReference type="EMBL" id="KAK6633759.1"/>
    </source>
</evidence>
<dbReference type="InterPro" id="IPR015421">
    <property type="entry name" value="PyrdxlP-dep_Trfase_major"/>
</dbReference>
<dbReference type="InterPro" id="IPR015422">
    <property type="entry name" value="PyrdxlP-dep_Trfase_small"/>
</dbReference>
<gene>
    <name evidence="13" type="ORF">RUM44_004366</name>
</gene>
<evidence type="ECO:0000256" key="11">
    <source>
        <dbReference type="ARBA" id="ARBA00040554"/>
    </source>
</evidence>
<dbReference type="EMBL" id="JAWJWF010000004">
    <property type="protein sequence ID" value="KAK6633759.1"/>
    <property type="molecule type" value="Genomic_DNA"/>
</dbReference>
<evidence type="ECO:0000313" key="14">
    <source>
        <dbReference type="Proteomes" id="UP001359485"/>
    </source>
</evidence>
<reference evidence="13 14" key="1">
    <citation type="submission" date="2023-09" db="EMBL/GenBank/DDBJ databases">
        <title>Genomes of two closely related lineages of the louse Polyplax serrata with different host specificities.</title>
        <authorList>
            <person name="Martinu J."/>
            <person name="Tarabai H."/>
            <person name="Stefka J."/>
            <person name="Hypsa V."/>
        </authorList>
    </citation>
    <scope>NUCLEOTIDE SEQUENCE [LARGE SCALE GENOMIC DNA]</scope>
    <source>
        <strain evidence="13">98ZLc_SE</strain>
    </source>
</reference>
<dbReference type="SUPFAM" id="SSF53383">
    <property type="entry name" value="PLP-dependent transferases"/>
    <property type="match status" value="1"/>
</dbReference>
<evidence type="ECO:0000256" key="3">
    <source>
        <dbReference type="ARBA" id="ARBA00009236"/>
    </source>
</evidence>
<dbReference type="Gene3D" id="3.90.1150.10">
    <property type="entry name" value="Aspartate Aminotransferase, domain 1"/>
    <property type="match status" value="1"/>
</dbReference>
<accession>A0ABR1B2M6</accession>
<dbReference type="InterPro" id="IPR000192">
    <property type="entry name" value="Aminotrans_V_dom"/>
</dbReference>
<comment type="cofactor">
    <cofactor evidence="1">
        <name>pyridoxal 5'-phosphate</name>
        <dbReference type="ChEBI" id="CHEBI:597326"/>
    </cofactor>
</comment>
<dbReference type="PANTHER" id="PTHR11601">
    <property type="entry name" value="CYSTEINE DESULFURYLASE FAMILY MEMBER"/>
    <property type="match status" value="1"/>
</dbReference>
<keyword evidence="5" id="KW-0963">Cytoplasm</keyword>
<dbReference type="Gene3D" id="1.10.260.50">
    <property type="match status" value="1"/>
</dbReference>
<comment type="similarity">
    <text evidence="3">Belongs to the class-V pyridoxal-phosphate-dependent aminotransferase family.</text>
</comment>
<evidence type="ECO:0000256" key="9">
    <source>
        <dbReference type="ARBA" id="ARBA00037407"/>
    </source>
</evidence>
<evidence type="ECO:0000256" key="4">
    <source>
        <dbReference type="ARBA" id="ARBA00011738"/>
    </source>
</evidence>
<dbReference type="PIRSF" id="PIRSF005572">
    <property type="entry name" value="NifS"/>
    <property type="match status" value="1"/>
</dbReference>
<dbReference type="InterPro" id="IPR016454">
    <property type="entry name" value="Cysteine_dSase"/>
</dbReference>
<name>A0ABR1B2M6_POLSC</name>
<evidence type="ECO:0000256" key="1">
    <source>
        <dbReference type="ARBA" id="ARBA00001933"/>
    </source>
</evidence>